<dbReference type="PRINTS" id="PR00090">
    <property type="entry name" value="RNGDIOXGNASE"/>
</dbReference>
<dbReference type="Proteomes" id="UP000182719">
    <property type="component" value="Unassembled WGS sequence"/>
</dbReference>
<dbReference type="InterPro" id="IPR001663">
    <property type="entry name" value="Rng_hydr_dOase-A"/>
</dbReference>
<keyword evidence="4" id="KW-0560">Oxidoreductase</keyword>
<dbReference type="PANTHER" id="PTHR43756">
    <property type="entry name" value="CHOLINE MONOOXYGENASE, CHLOROPLASTIC"/>
    <property type="match status" value="1"/>
</dbReference>
<dbReference type="PANTHER" id="PTHR43756:SF5">
    <property type="entry name" value="CHOLINE MONOOXYGENASE, CHLOROPLASTIC"/>
    <property type="match status" value="1"/>
</dbReference>
<sequence length="382" mass="42646">MSNRNGWEKDVVERLVTLVETRAQPLAARMAPIPVEHYRSRERLELERRHVFERFPLVAGFSTQVREPGSFFTHDASGVPIVVTRDTSGVLRAFLNVCRHRGAKLAGEACGSGRTVLACRYHGWRYGLDGKLRAVPGLKSFPELNREERGLVPLPVAERHGLVFVRPTPGEPLELEAFLGPVFEELESYGFSRRVVFESSVRTVACNWKLMVETVLEAYHISVLHRKTGGLAFEENLVLFDESTPPHGRFVLPLRGLQRPEEVAPGSLLQYASPLYWMFPNSVILFSGAFAHFLSMFPLDEGHCRVQGASLRLDGPLDAPAQAALQQEYGQYWATILEDISVTESIQAGFGSGANRELLLGGFESVADTHFHAVLERLLRQG</sequence>
<dbReference type="SUPFAM" id="SSF50022">
    <property type="entry name" value="ISP domain"/>
    <property type="match status" value="1"/>
</dbReference>
<evidence type="ECO:0000256" key="4">
    <source>
        <dbReference type="ARBA" id="ARBA00023002"/>
    </source>
</evidence>
<dbReference type="AlphaFoldDB" id="A0A1H7TMG5"/>
<dbReference type="Pfam" id="PF00355">
    <property type="entry name" value="Rieske"/>
    <property type="match status" value="1"/>
</dbReference>
<dbReference type="Gene3D" id="3.90.380.10">
    <property type="entry name" value="Naphthalene 1,2-dioxygenase Alpha Subunit, Chain A, domain 1"/>
    <property type="match status" value="2"/>
</dbReference>
<protein>
    <submittedName>
        <fullName evidence="8">Phenylpropionate dioxygenase, large terminal subunit</fullName>
    </submittedName>
</protein>
<evidence type="ECO:0000259" key="7">
    <source>
        <dbReference type="PROSITE" id="PS51296"/>
    </source>
</evidence>
<dbReference type="RefSeq" id="WP_075007772.1">
    <property type="nucleotide sequence ID" value="NZ_FOAP01000009.1"/>
</dbReference>
<dbReference type="InterPro" id="IPR017941">
    <property type="entry name" value="Rieske_2Fe-2S"/>
</dbReference>
<dbReference type="InterPro" id="IPR015879">
    <property type="entry name" value="Ring_hydroxy_dOase_asu_C_dom"/>
</dbReference>
<evidence type="ECO:0000256" key="3">
    <source>
        <dbReference type="ARBA" id="ARBA00022723"/>
    </source>
</evidence>
<keyword evidence="9" id="KW-1185">Reference proteome</keyword>
<reference evidence="9" key="1">
    <citation type="submission" date="2016-10" db="EMBL/GenBank/DDBJ databases">
        <authorList>
            <person name="Varghese N."/>
            <person name="Submissions S."/>
        </authorList>
    </citation>
    <scope>NUCLEOTIDE SEQUENCE [LARGE SCALE GENOMIC DNA]</scope>
    <source>
        <strain evidence="9">DSM 17044</strain>
    </source>
</reference>
<dbReference type="GO" id="GO:0051213">
    <property type="term" value="F:dioxygenase activity"/>
    <property type="evidence" value="ECO:0007669"/>
    <property type="project" value="UniProtKB-KW"/>
</dbReference>
<evidence type="ECO:0000256" key="5">
    <source>
        <dbReference type="ARBA" id="ARBA00023004"/>
    </source>
</evidence>
<gene>
    <name evidence="8" type="ORF">SAMN05444354_10978</name>
</gene>
<dbReference type="GO" id="GO:0051537">
    <property type="term" value="F:2 iron, 2 sulfur cluster binding"/>
    <property type="evidence" value="ECO:0007669"/>
    <property type="project" value="UniProtKB-KW"/>
</dbReference>
<evidence type="ECO:0000313" key="8">
    <source>
        <dbReference type="EMBL" id="SEL85873.1"/>
    </source>
</evidence>
<dbReference type="InterPro" id="IPR036922">
    <property type="entry name" value="Rieske_2Fe-2S_sf"/>
</dbReference>
<dbReference type="OrthoDB" id="7456916at2"/>
<evidence type="ECO:0000256" key="2">
    <source>
        <dbReference type="ARBA" id="ARBA00022714"/>
    </source>
</evidence>
<dbReference type="SUPFAM" id="SSF55961">
    <property type="entry name" value="Bet v1-like"/>
    <property type="match status" value="1"/>
</dbReference>
<keyword evidence="6" id="KW-0411">Iron-sulfur</keyword>
<comment type="cofactor">
    <cofactor evidence="1">
        <name>Fe cation</name>
        <dbReference type="ChEBI" id="CHEBI:24875"/>
    </cofactor>
</comment>
<dbReference type="Pfam" id="PF00848">
    <property type="entry name" value="Ring_hydroxyl_A"/>
    <property type="match status" value="1"/>
</dbReference>
<evidence type="ECO:0000313" key="9">
    <source>
        <dbReference type="Proteomes" id="UP000182719"/>
    </source>
</evidence>
<evidence type="ECO:0000256" key="6">
    <source>
        <dbReference type="ARBA" id="ARBA00023014"/>
    </source>
</evidence>
<dbReference type="CDD" id="cd03469">
    <property type="entry name" value="Rieske_RO_Alpha_N"/>
    <property type="match status" value="1"/>
</dbReference>
<dbReference type="PROSITE" id="PS51296">
    <property type="entry name" value="RIESKE"/>
    <property type="match status" value="1"/>
</dbReference>
<dbReference type="EMBL" id="FOAP01000009">
    <property type="protein sequence ID" value="SEL85873.1"/>
    <property type="molecule type" value="Genomic_DNA"/>
</dbReference>
<keyword evidence="5" id="KW-0408">Iron</keyword>
<keyword evidence="2" id="KW-0001">2Fe-2S</keyword>
<dbReference type="GO" id="GO:0005506">
    <property type="term" value="F:iron ion binding"/>
    <property type="evidence" value="ECO:0007669"/>
    <property type="project" value="InterPro"/>
</dbReference>
<name>A0A1H7TMG5_STIAU</name>
<dbReference type="Gene3D" id="2.102.10.10">
    <property type="entry name" value="Rieske [2Fe-2S] iron-sulphur domain"/>
    <property type="match status" value="1"/>
</dbReference>
<accession>A0A1H7TMG5</accession>
<evidence type="ECO:0000256" key="1">
    <source>
        <dbReference type="ARBA" id="ARBA00001962"/>
    </source>
</evidence>
<organism evidence="8 9">
    <name type="scientific">Stigmatella aurantiaca</name>
    <dbReference type="NCBI Taxonomy" id="41"/>
    <lineage>
        <taxon>Bacteria</taxon>
        <taxon>Pseudomonadati</taxon>
        <taxon>Myxococcota</taxon>
        <taxon>Myxococcia</taxon>
        <taxon>Myxococcales</taxon>
        <taxon>Cystobacterineae</taxon>
        <taxon>Archangiaceae</taxon>
        <taxon>Stigmatella</taxon>
    </lineage>
</organism>
<feature type="domain" description="Rieske" evidence="7">
    <location>
        <begin position="67"/>
        <end position="165"/>
    </location>
</feature>
<keyword evidence="8" id="KW-0223">Dioxygenase</keyword>
<proteinExistence type="predicted"/>
<keyword evidence="3" id="KW-0479">Metal-binding</keyword>